<gene>
    <name evidence="3" type="ORF">UFOPK3674_01195</name>
</gene>
<feature type="transmembrane region" description="Helical" evidence="1">
    <location>
        <begin position="12"/>
        <end position="32"/>
    </location>
</feature>
<dbReference type="PANTHER" id="PTHR33371">
    <property type="entry name" value="INTERMEMBRANE PHOSPHOLIPID TRANSPORT SYSTEM BINDING PROTEIN MLAD-RELATED"/>
    <property type="match status" value="1"/>
</dbReference>
<dbReference type="Pfam" id="PF02470">
    <property type="entry name" value="MlaD"/>
    <property type="match status" value="1"/>
</dbReference>
<evidence type="ECO:0000256" key="1">
    <source>
        <dbReference type="SAM" id="Phobius"/>
    </source>
</evidence>
<evidence type="ECO:0000259" key="2">
    <source>
        <dbReference type="Pfam" id="PF02470"/>
    </source>
</evidence>
<dbReference type="GO" id="GO:0005576">
    <property type="term" value="C:extracellular region"/>
    <property type="evidence" value="ECO:0007669"/>
    <property type="project" value="TreeGrafter"/>
</dbReference>
<keyword evidence="1" id="KW-0472">Membrane</keyword>
<dbReference type="InterPro" id="IPR003399">
    <property type="entry name" value="Mce/MlaD"/>
</dbReference>
<name>A0A6J7IKY2_9ZZZZ</name>
<keyword evidence="1" id="KW-1133">Transmembrane helix</keyword>
<dbReference type="EMBL" id="CAFBMX010000005">
    <property type="protein sequence ID" value="CAB4931649.1"/>
    <property type="molecule type" value="Genomic_DNA"/>
</dbReference>
<protein>
    <submittedName>
        <fullName evidence="3">Unannotated protein</fullName>
    </submittedName>
</protein>
<dbReference type="AlphaFoldDB" id="A0A6J7IKY2"/>
<proteinExistence type="predicted"/>
<reference evidence="3" key="1">
    <citation type="submission" date="2020-05" db="EMBL/GenBank/DDBJ databases">
        <authorList>
            <person name="Chiriac C."/>
            <person name="Salcher M."/>
            <person name="Ghai R."/>
            <person name="Kavagutti S V."/>
        </authorList>
    </citation>
    <scope>NUCLEOTIDE SEQUENCE</scope>
</reference>
<keyword evidence="1" id="KW-0812">Transmembrane</keyword>
<dbReference type="PANTHER" id="PTHR33371:SF16">
    <property type="entry name" value="MCE-FAMILY PROTEIN MCE3F"/>
    <property type="match status" value="1"/>
</dbReference>
<sequence>MLPQTQLLRRSVVVVVFALSCFGLLIFFWSAFGGPVPLRAQGYRFTVDFDEATMLAVQAEVRRSGVPVGRVVGLERTPSGLTRATIQLRSAYVPARADTRAMLRSKSLAGETYVELSSGTTTAAALPDGGRLGRGSVEPTAQLDDILGTFDRRTRAAFDTWIQQQAITLAGQGRGLNDTLAQLAPLEEQATALAALVRAQDPGLSTLVHDTGVVSSALSARGTQLRDLVTSANTVFGTTASWDRALAASVEALPAFQREARTTLSRLDRFSRETDPLVRSLQPAARELSPTLEATADLAPQLASLTKGLGPLYESGSTGLPATSTFLTDLTPLARELPSTLTQLNPVVGYAGNFRNEITAFVGNFVAVTEASGRGSLGDINRHYLRGLEVFGPDQLADYQVRPPSSRNAPYAKPGLMISQSRGLPTYATSQCDSRSWPTALYGPGVPAKDVTLIRERFGTVPVAPTCRPAELFDGKSFPQLIPGAVPDLP</sequence>
<evidence type="ECO:0000313" key="3">
    <source>
        <dbReference type="EMBL" id="CAB4931649.1"/>
    </source>
</evidence>
<organism evidence="3">
    <name type="scientific">freshwater metagenome</name>
    <dbReference type="NCBI Taxonomy" id="449393"/>
    <lineage>
        <taxon>unclassified sequences</taxon>
        <taxon>metagenomes</taxon>
        <taxon>ecological metagenomes</taxon>
    </lineage>
</organism>
<feature type="domain" description="Mce/MlaD" evidence="2">
    <location>
        <begin position="41"/>
        <end position="119"/>
    </location>
</feature>
<dbReference type="InterPro" id="IPR052336">
    <property type="entry name" value="MlaD_Phospholipid_Transporter"/>
</dbReference>
<accession>A0A6J7IKY2</accession>